<sequence>MILKNLISLKNTTRCISNIKKKEILSNKISTNLNIINKTTDEIDHILQQIDKISNFKLLQLEYNNLEKLLQSESIWDDQKFAIKTQKKHSELSAKLTEFDSLKEKLFNLRDLAEIGREAQDEVIIQEVVPECEELLESSEKYKLKNMMRSENDKNSCFLEINAGSGGMESCDFVSMLSKMYIKWGENYSSDLKVSIVDELVSEGGFKQITVRFHGEYAFGWLKNESGVHRLVRISPFDDGGRRHTSFCSVTVLPESQEEELSKTMEIPSNDLKIETMRAQVM</sequence>
<accession>A0AAD5XWT9</accession>
<dbReference type="PANTHER" id="PTHR43116">
    <property type="entry name" value="PEPTIDE CHAIN RELEASE FACTOR 2"/>
    <property type="match status" value="1"/>
</dbReference>
<dbReference type="GO" id="GO:0006415">
    <property type="term" value="P:translational termination"/>
    <property type="evidence" value="ECO:0007669"/>
    <property type="project" value="InterPro"/>
</dbReference>
<dbReference type="AlphaFoldDB" id="A0AAD5XWT9"/>
<protein>
    <recommendedName>
        <fullName evidence="1">Peptide chain release factor domain-containing protein</fullName>
    </recommendedName>
</protein>
<dbReference type="Pfam" id="PF03462">
    <property type="entry name" value="PCRF"/>
    <property type="match status" value="1"/>
</dbReference>
<dbReference type="SMART" id="SM00937">
    <property type="entry name" value="PCRF"/>
    <property type="match status" value="1"/>
</dbReference>
<evidence type="ECO:0000313" key="2">
    <source>
        <dbReference type="EMBL" id="KAJ3202584.1"/>
    </source>
</evidence>
<evidence type="ECO:0000259" key="1">
    <source>
        <dbReference type="SMART" id="SM00937"/>
    </source>
</evidence>
<dbReference type="SUPFAM" id="SSF75620">
    <property type="entry name" value="Release factor"/>
    <property type="match status" value="1"/>
</dbReference>
<dbReference type="Proteomes" id="UP001211065">
    <property type="component" value="Unassembled WGS sequence"/>
</dbReference>
<comment type="caution">
    <text evidence="2">The sequence shown here is derived from an EMBL/GenBank/DDBJ whole genome shotgun (WGS) entry which is preliminary data.</text>
</comment>
<dbReference type="Gene3D" id="3.30.160.20">
    <property type="match status" value="1"/>
</dbReference>
<keyword evidence="3" id="KW-1185">Reference proteome</keyword>
<gene>
    <name evidence="2" type="ORF">HK099_001805</name>
</gene>
<reference evidence="2" key="1">
    <citation type="submission" date="2020-05" db="EMBL/GenBank/DDBJ databases">
        <title>Phylogenomic resolution of chytrid fungi.</title>
        <authorList>
            <person name="Stajich J.E."/>
            <person name="Amses K."/>
            <person name="Simmons R."/>
            <person name="Seto K."/>
            <person name="Myers J."/>
            <person name="Bonds A."/>
            <person name="Quandt C.A."/>
            <person name="Barry K."/>
            <person name="Liu P."/>
            <person name="Grigoriev I."/>
            <person name="Longcore J.E."/>
            <person name="James T.Y."/>
        </authorList>
    </citation>
    <scope>NUCLEOTIDE SEQUENCE</scope>
    <source>
        <strain evidence="2">JEL0476</strain>
    </source>
</reference>
<proteinExistence type="predicted"/>
<dbReference type="PANTHER" id="PTHR43116:SF3">
    <property type="entry name" value="CLASS I PEPTIDE CHAIN RELEASE FACTOR"/>
    <property type="match status" value="1"/>
</dbReference>
<feature type="domain" description="Peptide chain release factor" evidence="1">
    <location>
        <begin position="114"/>
        <end position="225"/>
    </location>
</feature>
<name>A0AAD5XWT9_9FUNG</name>
<dbReference type="InterPro" id="IPR005139">
    <property type="entry name" value="PCRF"/>
</dbReference>
<feature type="non-terminal residue" evidence="2">
    <location>
        <position position="282"/>
    </location>
</feature>
<organism evidence="2 3">
    <name type="scientific">Clydaea vesicula</name>
    <dbReference type="NCBI Taxonomy" id="447962"/>
    <lineage>
        <taxon>Eukaryota</taxon>
        <taxon>Fungi</taxon>
        <taxon>Fungi incertae sedis</taxon>
        <taxon>Chytridiomycota</taxon>
        <taxon>Chytridiomycota incertae sedis</taxon>
        <taxon>Chytridiomycetes</taxon>
        <taxon>Lobulomycetales</taxon>
        <taxon>Lobulomycetaceae</taxon>
        <taxon>Clydaea</taxon>
    </lineage>
</organism>
<dbReference type="Gene3D" id="1.20.58.410">
    <property type="entry name" value="Release factor"/>
    <property type="match status" value="1"/>
</dbReference>
<dbReference type="EMBL" id="JADGJW010001550">
    <property type="protein sequence ID" value="KAJ3202584.1"/>
    <property type="molecule type" value="Genomic_DNA"/>
</dbReference>
<dbReference type="Gene3D" id="3.30.70.1660">
    <property type="match status" value="1"/>
</dbReference>
<dbReference type="InterPro" id="IPR045853">
    <property type="entry name" value="Pep_chain_release_fac_I_sf"/>
</dbReference>
<evidence type="ECO:0000313" key="3">
    <source>
        <dbReference type="Proteomes" id="UP001211065"/>
    </source>
</evidence>